<organism evidence="2 3">
    <name type="scientific">Rhynocoris fuscipes</name>
    <dbReference type="NCBI Taxonomy" id="488301"/>
    <lineage>
        <taxon>Eukaryota</taxon>
        <taxon>Metazoa</taxon>
        <taxon>Ecdysozoa</taxon>
        <taxon>Arthropoda</taxon>
        <taxon>Hexapoda</taxon>
        <taxon>Insecta</taxon>
        <taxon>Pterygota</taxon>
        <taxon>Neoptera</taxon>
        <taxon>Paraneoptera</taxon>
        <taxon>Hemiptera</taxon>
        <taxon>Heteroptera</taxon>
        <taxon>Panheteroptera</taxon>
        <taxon>Cimicomorpha</taxon>
        <taxon>Reduviidae</taxon>
        <taxon>Harpactorinae</taxon>
        <taxon>Harpactorini</taxon>
        <taxon>Rhynocoris</taxon>
    </lineage>
</organism>
<dbReference type="EMBL" id="JAPXFL010000005">
    <property type="protein sequence ID" value="KAK9506804.1"/>
    <property type="molecule type" value="Genomic_DNA"/>
</dbReference>
<evidence type="ECO:0000256" key="1">
    <source>
        <dbReference type="SAM" id="MobiDB-lite"/>
    </source>
</evidence>
<protein>
    <recommendedName>
        <fullName evidence="4">Decapping nuclease</fullName>
    </recommendedName>
</protein>
<reference evidence="2 3" key="1">
    <citation type="submission" date="2022-12" db="EMBL/GenBank/DDBJ databases">
        <title>Chromosome-level genome assembly of true bugs.</title>
        <authorList>
            <person name="Ma L."/>
            <person name="Li H."/>
        </authorList>
    </citation>
    <scope>NUCLEOTIDE SEQUENCE [LARGE SCALE GENOMIC DNA]</scope>
    <source>
        <strain evidence="2">Lab_2022b</strain>
    </source>
</reference>
<feature type="compositionally biased region" description="Low complexity" evidence="1">
    <location>
        <begin position="260"/>
        <end position="274"/>
    </location>
</feature>
<keyword evidence="3" id="KW-1185">Reference proteome</keyword>
<sequence>MSLKFYFDISNIKDTNVELHSEDCRYKILMPDKYDLLKRYLFYKAPIEYSRNEISPFSENYGGLFKLMSEEHEVYYTSEIPGVMNKEENVYSDIVTVDGEEDVAEYNCIWWSEATLMKAKKGIINIYGKDNRLKEIKILDAIDELIPNREQKAAWKCLTYFIRFIKNTMTSAHIPRRSTNTWFYTFNNNSKEINCFIKYLSTENNEEKIWKSFRFQHFLKSSSLQHQYVPSQLQPTPDHPFSPSDAQSISSCHSNNIQCQNVPSQSPVPSTSQNLSGRRKRPRNSRGKYKTQSIPSDSDDNAIDLTNLT</sequence>
<feature type="compositionally biased region" description="Basic residues" evidence="1">
    <location>
        <begin position="277"/>
        <end position="289"/>
    </location>
</feature>
<dbReference type="AlphaFoldDB" id="A0AAW1D9T9"/>
<accession>A0AAW1D9T9</accession>
<dbReference type="Proteomes" id="UP001461498">
    <property type="component" value="Unassembled WGS sequence"/>
</dbReference>
<feature type="compositionally biased region" description="Polar residues" evidence="1">
    <location>
        <begin position="244"/>
        <end position="259"/>
    </location>
</feature>
<feature type="region of interest" description="Disordered" evidence="1">
    <location>
        <begin position="229"/>
        <end position="309"/>
    </location>
</feature>
<proteinExistence type="predicted"/>
<name>A0AAW1D9T9_9HEMI</name>
<gene>
    <name evidence="2" type="ORF">O3M35_008671</name>
</gene>
<comment type="caution">
    <text evidence="2">The sequence shown here is derived from an EMBL/GenBank/DDBJ whole genome shotgun (WGS) entry which is preliminary data.</text>
</comment>
<evidence type="ECO:0000313" key="2">
    <source>
        <dbReference type="EMBL" id="KAK9506804.1"/>
    </source>
</evidence>
<evidence type="ECO:0008006" key="4">
    <source>
        <dbReference type="Google" id="ProtNLM"/>
    </source>
</evidence>
<evidence type="ECO:0000313" key="3">
    <source>
        <dbReference type="Proteomes" id="UP001461498"/>
    </source>
</evidence>